<accession>A0A543CPQ1</accession>
<dbReference type="GO" id="GO:0016020">
    <property type="term" value="C:membrane"/>
    <property type="evidence" value="ECO:0007669"/>
    <property type="project" value="TreeGrafter"/>
</dbReference>
<dbReference type="PRINTS" id="PR00412">
    <property type="entry name" value="EPOXHYDRLASE"/>
</dbReference>
<evidence type="ECO:0000259" key="1">
    <source>
        <dbReference type="Pfam" id="PF00561"/>
    </source>
</evidence>
<evidence type="ECO:0000313" key="3">
    <source>
        <dbReference type="Proteomes" id="UP000316096"/>
    </source>
</evidence>
<dbReference type="SUPFAM" id="SSF53474">
    <property type="entry name" value="alpha/beta-Hydrolases"/>
    <property type="match status" value="1"/>
</dbReference>
<sequence length="290" mass="32124">MSTAELTTGWHTVEIEGVRQAYEVAGSGPICVVHSGGPGMHADYLRMPPLEQHLTMVYLDPVGTGRSGLLPGGDYGVPEYARRAALLLERLDVTDVIFLGHSHGGFVALQYGITFPLRVRGLVVYDGAPVSSSLLRDEADRQMTAFVERWPERPEAVEAGRMWSARRAGEYVVHDRDSHRHYLDAVWPAYFADFRRTVGDLGARPAVEVTYDPARKPEQWDVRDRLGAIEVPTLVIVGDHDFVCPPVWSHELSAGIPHARLLELKDSGHFGHIEQPAEFQRGVLAFAEAV</sequence>
<dbReference type="Gene3D" id="3.40.50.1820">
    <property type="entry name" value="alpha/beta hydrolase"/>
    <property type="match status" value="1"/>
</dbReference>
<name>A0A543CPQ1_9ACTN</name>
<dbReference type="Proteomes" id="UP000316096">
    <property type="component" value="Unassembled WGS sequence"/>
</dbReference>
<dbReference type="PANTHER" id="PTHR43798:SF33">
    <property type="entry name" value="HYDROLASE, PUTATIVE (AFU_ORTHOLOGUE AFUA_2G14860)-RELATED"/>
    <property type="match status" value="1"/>
</dbReference>
<dbReference type="Pfam" id="PF00561">
    <property type="entry name" value="Abhydrolase_1"/>
    <property type="match status" value="1"/>
</dbReference>
<dbReference type="InterPro" id="IPR000073">
    <property type="entry name" value="AB_hydrolase_1"/>
</dbReference>
<reference evidence="2 3" key="1">
    <citation type="submission" date="2019-06" db="EMBL/GenBank/DDBJ databases">
        <title>Sequencing the genomes of 1000 actinobacteria strains.</title>
        <authorList>
            <person name="Klenk H.-P."/>
        </authorList>
    </citation>
    <scope>NUCLEOTIDE SEQUENCE [LARGE SCALE GENOMIC DNA]</scope>
    <source>
        <strain evidence="2 3">DSM 102200</strain>
    </source>
</reference>
<dbReference type="InterPro" id="IPR029058">
    <property type="entry name" value="AB_hydrolase_fold"/>
</dbReference>
<dbReference type="GO" id="GO:0003824">
    <property type="term" value="F:catalytic activity"/>
    <property type="evidence" value="ECO:0007669"/>
    <property type="project" value="InterPro"/>
</dbReference>
<feature type="domain" description="AB hydrolase-1" evidence="1">
    <location>
        <begin position="32"/>
        <end position="276"/>
    </location>
</feature>
<protein>
    <submittedName>
        <fullName evidence="2">Proline iminopeptidase</fullName>
    </submittedName>
</protein>
<dbReference type="RefSeq" id="WP_141957603.1">
    <property type="nucleotide sequence ID" value="NZ_VFOZ01000001.1"/>
</dbReference>
<dbReference type="InterPro" id="IPR000639">
    <property type="entry name" value="Epox_hydrolase-like"/>
</dbReference>
<dbReference type="EMBL" id="VFOZ01000001">
    <property type="protein sequence ID" value="TQL99073.1"/>
    <property type="molecule type" value="Genomic_DNA"/>
</dbReference>
<proteinExistence type="predicted"/>
<dbReference type="AlphaFoldDB" id="A0A543CPQ1"/>
<dbReference type="PANTHER" id="PTHR43798">
    <property type="entry name" value="MONOACYLGLYCEROL LIPASE"/>
    <property type="match status" value="1"/>
</dbReference>
<keyword evidence="3" id="KW-1185">Reference proteome</keyword>
<evidence type="ECO:0000313" key="2">
    <source>
        <dbReference type="EMBL" id="TQL99073.1"/>
    </source>
</evidence>
<comment type="caution">
    <text evidence="2">The sequence shown here is derived from an EMBL/GenBank/DDBJ whole genome shotgun (WGS) entry which is preliminary data.</text>
</comment>
<dbReference type="InterPro" id="IPR050266">
    <property type="entry name" value="AB_hydrolase_sf"/>
</dbReference>
<dbReference type="OrthoDB" id="9804723at2"/>
<gene>
    <name evidence="2" type="ORF">FB559_4729</name>
</gene>
<organism evidence="2 3">
    <name type="scientific">Actinoallomurus bryophytorum</name>
    <dbReference type="NCBI Taxonomy" id="1490222"/>
    <lineage>
        <taxon>Bacteria</taxon>
        <taxon>Bacillati</taxon>
        <taxon>Actinomycetota</taxon>
        <taxon>Actinomycetes</taxon>
        <taxon>Streptosporangiales</taxon>
        <taxon>Thermomonosporaceae</taxon>
        <taxon>Actinoallomurus</taxon>
    </lineage>
</organism>